<evidence type="ECO:0000313" key="2">
    <source>
        <dbReference type="Proteomes" id="UP000262969"/>
    </source>
</evidence>
<gene>
    <name evidence="1" type="ORF">DHW61_18305</name>
</gene>
<comment type="caution">
    <text evidence="1">The sequence shown here is derived from an EMBL/GenBank/DDBJ whole genome shotgun (WGS) entry which is preliminary data.</text>
</comment>
<accession>A0A3D2XB27</accession>
<dbReference type="EMBL" id="DPVV01000601">
    <property type="protein sequence ID" value="HCL04332.1"/>
    <property type="molecule type" value="Genomic_DNA"/>
</dbReference>
<evidence type="ECO:0000313" key="1">
    <source>
        <dbReference type="EMBL" id="HCL04332.1"/>
    </source>
</evidence>
<reference evidence="1 2" key="1">
    <citation type="journal article" date="2018" name="Nat. Biotechnol.">
        <title>A standardized bacterial taxonomy based on genome phylogeny substantially revises the tree of life.</title>
        <authorList>
            <person name="Parks D.H."/>
            <person name="Chuvochina M."/>
            <person name="Waite D.W."/>
            <person name="Rinke C."/>
            <person name="Skarshewski A."/>
            <person name="Chaumeil P.A."/>
            <person name="Hugenholtz P."/>
        </authorList>
    </citation>
    <scope>NUCLEOTIDE SEQUENCE [LARGE SCALE GENOMIC DNA]</scope>
    <source>
        <strain evidence="1">UBA11728</strain>
    </source>
</reference>
<organism evidence="1 2">
    <name type="scientific">Lachnoclostridium phytofermentans</name>
    <dbReference type="NCBI Taxonomy" id="66219"/>
    <lineage>
        <taxon>Bacteria</taxon>
        <taxon>Bacillati</taxon>
        <taxon>Bacillota</taxon>
        <taxon>Clostridia</taxon>
        <taxon>Lachnospirales</taxon>
        <taxon>Lachnospiraceae</taxon>
    </lineage>
</organism>
<dbReference type="Proteomes" id="UP000262969">
    <property type="component" value="Unassembled WGS sequence"/>
</dbReference>
<proteinExistence type="predicted"/>
<dbReference type="AlphaFoldDB" id="A0A3D2XB27"/>
<name>A0A3D2XB27_9FIRM</name>
<sequence length="398" mass="44167">MNSKNKKLFLAPILIAFGLLLLIPIAKISAAEAKPVSVGKIDYDTLTMYVYTNNNTIVYYSTDKTTWYEVEGNKATENDAFLMDISWVSSSEDITLYFKGENDKTIQNVTLPSKDTSLKVRYDKSDNTFDFENCDAATHFEWKKANDYVWNKVPLDMKSASYQSFLKTIEGLLVKGAKVSFRIPQTVGTNASNVGARPSKEVNITLAKRANAPAVKVNANKLMLNTTLSMEYFSDKKNAWIECDKNMTVEDIAPTTLFRNGSKSVTLKIRTAATANKAYSKTAFLKINGQAGAPTIGDNSKDVSYYYQNGKLMLQFNNASKTDVYSYAIVKPGSTFNETTTAFTMMNTNKAKTITSTTAPEGSVIYIRKQGINENATKGIELQLASEVSSFKVTYPKQ</sequence>
<protein>
    <submittedName>
        <fullName evidence="1">Uncharacterized protein</fullName>
    </submittedName>
</protein>